<dbReference type="RefSeq" id="WP_191072091.1">
    <property type="nucleotide sequence ID" value="NZ_CP060506.1"/>
</dbReference>
<dbReference type="InterPro" id="IPR037235">
    <property type="entry name" value="TRCF-like_C_D7"/>
</dbReference>
<name>A0A8I0GD65_9ACTO</name>
<dbReference type="InterPro" id="IPR001650">
    <property type="entry name" value="Helicase_C-like"/>
</dbReference>
<evidence type="ECO:0000256" key="12">
    <source>
        <dbReference type="ARBA" id="ARBA00070128"/>
    </source>
</evidence>
<evidence type="ECO:0000256" key="1">
    <source>
        <dbReference type="ARBA" id="ARBA00004496"/>
    </source>
</evidence>
<evidence type="ECO:0000313" key="17">
    <source>
        <dbReference type="Proteomes" id="UP000627538"/>
    </source>
</evidence>
<evidence type="ECO:0000256" key="8">
    <source>
        <dbReference type="ARBA" id="ARBA00023125"/>
    </source>
</evidence>
<dbReference type="InterPro" id="IPR005118">
    <property type="entry name" value="TRCF_C"/>
</dbReference>
<dbReference type="Proteomes" id="UP000627538">
    <property type="component" value="Unassembled WGS sequence"/>
</dbReference>
<dbReference type="SUPFAM" id="SSF52540">
    <property type="entry name" value="P-loop containing nucleoside triphosphate hydrolases"/>
    <property type="match status" value="4"/>
</dbReference>
<comment type="caution">
    <text evidence="16">The sequence shown here is derived from an EMBL/GenBank/DDBJ whole genome shotgun (WGS) entry which is preliminary data.</text>
</comment>
<dbReference type="GO" id="GO:0003684">
    <property type="term" value="F:damaged DNA binding"/>
    <property type="evidence" value="ECO:0007669"/>
    <property type="project" value="InterPro"/>
</dbReference>
<keyword evidence="2 13" id="KW-0963">Cytoplasm</keyword>
<comment type="subcellular location">
    <subcellularLocation>
        <location evidence="1 13">Cytoplasm</location>
    </subcellularLocation>
</comment>
<dbReference type="Gene3D" id="3.40.50.300">
    <property type="entry name" value="P-loop containing nucleotide triphosphate hydrolases"/>
    <property type="match status" value="2"/>
</dbReference>
<comment type="function">
    <text evidence="13">Couples transcription and DNA repair by recognizing RNA polymerase (RNAP) stalled at DNA lesions. Mediates ATP-dependent release of RNAP and its truncated transcript from the DNA, and recruitment of nucleotide excision repair machinery to the damaged site.</text>
</comment>
<evidence type="ECO:0000256" key="5">
    <source>
        <dbReference type="ARBA" id="ARBA00022801"/>
    </source>
</evidence>
<evidence type="ECO:0000256" key="6">
    <source>
        <dbReference type="ARBA" id="ARBA00022806"/>
    </source>
</evidence>
<dbReference type="Gene3D" id="2.40.10.170">
    <property type="match status" value="1"/>
</dbReference>
<keyword evidence="4 13" id="KW-0227">DNA damage</keyword>
<keyword evidence="5 13" id="KW-0378">Hydrolase</keyword>
<dbReference type="EC" id="3.6.4.-" evidence="13"/>
<feature type="domain" description="Helicase C-terminal" evidence="15">
    <location>
        <begin position="834"/>
        <end position="988"/>
    </location>
</feature>
<dbReference type="InterPro" id="IPR027417">
    <property type="entry name" value="P-loop_NTPase"/>
</dbReference>
<evidence type="ECO:0000256" key="7">
    <source>
        <dbReference type="ARBA" id="ARBA00022840"/>
    </source>
</evidence>
<dbReference type="GO" id="GO:0006355">
    <property type="term" value="P:regulation of DNA-templated transcription"/>
    <property type="evidence" value="ECO:0007669"/>
    <property type="project" value="UniProtKB-UniRule"/>
</dbReference>
<dbReference type="NCBIfam" id="TIGR00580">
    <property type="entry name" value="mfd"/>
    <property type="match status" value="1"/>
</dbReference>
<evidence type="ECO:0000259" key="14">
    <source>
        <dbReference type="PROSITE" id="PS51192"/>
    </source>
</evidence>
<dbReference type="SUPFAM" id="SSF143517">
    <property type="entry name" value="TRCF domain-like"/>
    <property type="match status" value="1"/>
</dbReference>
<proteinExistence type="inferred from homology"/>
<dbReference type="InterPro" id="IPR011545">
    <property type="entry name" value="DEAD/DEAH_box_helicase_dom"/>
</dbReference>
<dbReference type="InterPro" id="IPR036101">
    <property type="entry name" value="CarD-like/TRCF_RID_sf"/>
</dbReference>
<dbReference type="GO" id="GO:0003678">
    <property type="term" value="F:DNA helicase activity"/>
    <property type="evidence" value="ECO:0007669"/>
    <property type="project" value="TreeGrafter"/>
</dbReference>
<dbReference type="AlphaFoldDB" id="A0A8I0GD65"/>
<dbReference type="SUPFAM" id="SSF141259">
    <property type="entry name" value="CarD-like"/>
    <property type="match status" value="1"/>
</dbReference>
<comment type="similarity">
    <text evidence="11 13">In the C-terminal section; belongs to the helicase family. RecG subfamily.</text>
</comment>
<sequence>MAPLERDPYTGRVSLAGLVPLLDIPDLPVADPAAIASIHAVDGIRPLVVARMCARRPDQAGPIVIVTASGRRAENLAASLAALGVRADVFPSWETLPHEHLSPRADTMARRTAILRRLVHPEVEHPVAGPISVLLIPVRAFLQPVEATLAAVEPVRARVGDHIAPGDLVERLVAIGYERTDMVAGRGDVAVRGGIVDVFSPIDDHPVRIEFFGDDIDEVRSFTVADQRTIGEREGGLWAPVARELLLTPSQRERAAQLVTELSGAADMLEMLSQGIRCEGMEALLPALSERLVPVSDFFPAASTVVIDEPEKVRSRAVDLVSTTQEFAQAAWHAAAAGGKIPVSIPTDPYADLGDIRDSVRSAGHGWIDMTNLPAAPGGEAGDQIETGAADSPKWRGRLPQAVADLGERARAGWTILLIAGGPGSAKRLATNLSEEGLACRVLDDVAGEIEAFAGVNVVASQVLAGFELRARRLLVLTERDLTGREVNPARPQRSLPSRRRGAIVDPLALSTGDLVVHEKHGIGRFIEMTTRSLSGVTREYLVIEYQASKRGRPADRLFVPTDSLDLVTRYTGSDQPTLSKMGGADWARTKAKVRKATREIAAELIRLYAARQASTGHAFGPDTPWQAELEGAFAYVETPDQLVTIDEVKADMEKPQPMDRLLCGDVGYGKTEVAVRAAFKAVQDGKQVAVLVPTTLLAQQHYETFTERYAGFPVRVEKLSRFSSPAEAERVKAGLADGSIDVVIGTHALVSGAVIFKDLGFVIIDEEQRFGVEHKEALKALRTNVDVLSMSATPIPRTLEMAITGIREMSTLLTPPEERHPVLTYVGPSSSTQIKAAIRREMLRDGQVFVVHNRVASIDKAAARIASLVPDARIAVAHGKMSETQLESVMVDFWNHDYDVLVCTTIVETGLDIANANTLIIEGAEKMGLSQLHQLRGRVGRGRERAYAYMFYDPDRPLTETAHERLSTIAAQTDLGAGTAVAQKDLEIRGAGNLLGDEQSGHIAGVGFDLYVRMVAEAVANFRDGTEEEEDEHRLEIAAEAHIPPDYIPSERLRLEIYAKISAARTEEQFGAIAEELTDRYGPLPAVVTRLLSLARLREQARALGITEIVTQGKYLRLSPVELADSQRLRLLRLHPGTLLKPAVREIRVPAPKSGGIAGRPLADDDLIAWIRDLLANIITPFGTRRSDDAAANG</sequence>
<dbReference type="InterPro" id="IPR014001">
    <property type="entry name" value="Helicase_ATP-bd"/>
</dbReference>
<evidence type="ECO:0000313" key="16">
    <source>
        <dbReference type="EMBL" id="MBD3689980.1"/>
    </source>
</evidence>
<dbReference type="FunFam" id="3.40.50.300:FF:000300">
    <property type="entry name" value="Transcription-repair-coupling factor"/>
    <property type="match status" value="1"/>
</dbReference>
<dbReference type="PANTHER" id="PTHR47964">
    <property type="entry name" value="ATP-DEPENDENT DNA HELICASE HOMOLOG RECG, CHLOROPLASTIC"/>
    <property type="match status" value="1"/>
</dbReference>
<dbReference type="Pfam" id="PF02559">
    <property type="entry name" value="CarD_TRCF_RID"/>
    <property type="match status" value="1"/>
</dbReference>
<keyword evidence="17" id="KW-1185">Reference proteome</keyword>
<dbReference type="Pfam" id="PF17757">
    <property type="entry name" value="UvrB_inter"/>
    <property type="match status" value="1"/>
</dbReference>
<keyword evidence="6" id="KW-0347">Helicase</keyword>
<organism evidence="16 17">
    <name type="scientific">Nanchangia anserum</name>
    <dbReference type="NCBI Taxonomy" id="2692125"/>
    <lineage>
        <taxon>Bacteria</taxon>
        <taxon>Bacillati</taxon>
        <taxon>Actinomycetota</taxon>
        <taxon>Actinomycetes</taxon>
        <taxon>Actinomycetales</taxon>
        <taxon>Actinomycetaceae</taxon>
        <taxon>Nanchangia</taxon>
    </lineage>
</organism>
<dbReference type="SMART" id="SM00490">
    <property type="entry name" value="HELICc"/>
    <property type="match status" value="1"/>
</dbReference>
<dbReference type="Pfam" id="PF00271">
    <property type="entry name" value="Helicase_C"/>
    <property type="match status" value="1"/>
</dbReference>
<dbReference type="EMBL" id="JACRUO010000002">
    <property type="protein sequence ID" value="MBD3689980.1"/>
    <property type="molecule type" value="Genomic_DNA"/>
</dbReference>
<evidence type="ECO:0000256" key="10">
    <source>
        <dbReference type="ARBA" id="ARBA00061104"/>
    </source>
</evidence>
<keyword evidence="9 13" id="KW-0234">DNA repair</keyword>
<keyword evidence="7 13" id="KW-0067">ATP-binding</keyword>
<accession>A0A8I0GD65</accession>
<dbReference type="GO" id="GO:0016787">
    <property type="term" value="F:hydrolase activity"/>
    <property type="evidence" value="ECO:0007669"/>
    <property type="project" value="UniProtKB-KW"/>
</dbReference>
<dbReference type="HAMAP" id="MF_00969">
    <property type="entry name" value="TRCF"/>
    <property type="match status" value="1"/>
</dbReference>
<dbReference type="PROSITE" id="PS51192">
    <property type="entry name" value="HELICASE_ATP_BIND_1"/>
    <property type="match status" value="1"/>
</dbReference>
<dbReference type="PANTHER" id="PTHR47964:SF1">
    <property type="entry name" value="ATP-DEPENDENT DNA HELICASE HOMOLOG RECG, CHLOROPLASTIC"/>
    <property type="match status" value="1"/>
</dbReference>
<evidence type="ECO:0000256" key="3">
    <source>
        <dbReference type="ARBA" id="ARBA00022741"/>
    </source>
</evidence>
<dbReference type="GO" id="GO:0005524">
    <property type="term" value="F:ATP binding"/>
    <property type="evidence" value="ECO:0007669"/>
    <property type="project" value="UniProtKB-UniRule"/>
</dbReference>
<dbReference type="Pfam" id="PF00270">
    <property type="entry name" value="DEAD"/>
    <property type="match status" value="1"/>
</dbReference>
<evidence type="ECO:0000259" key="15">
    <source>
        <dbReference type="PROSITE" id="PS51194"/>
    </source>
</evidence>
<evidence type="ECO:0000256" key="9">
    <source>
        <dbReference type="ARBA" id="ARBA00023204"/>
    </source>
</evidence>
<dbReference type="PROSITE" id="PS51194">
    <property type="entry name" value="HELICASE_CTER"/>
    <property type="match status" value="1"/>
</dbReference>
<dbReference type="SMART" id="SM01058">
    <property type="entry name" value="CarD_TRCF"/>
    <property type="match status" value="1"/>
</dbReference>
<dbReference type="InterPro" id="IPR047112">
    <property type="entry name" value="RecG/Mfd"/>
</dbReference>
<protein>
    <recommendedName>
        <fullName evidence="12 13">Transcription-repair-coupling factor</fullName>
        <shortName evidence="13">TRCF</shortName>
        <ecNumber evidence="13">3.6.4.-</ecNumber>
    </recommendedName>
</protein>
<dbReference type="GO" id="GO:0000716">
    <property type="term" value="P:transcription-coupled nucleotide-excision repair, DNA damage recognition"/>
    <property type="evidence" value="ECO:0007669"/>
    <property type="project" value="UniProtKB-UniRule"/>
</dbReference>
<dbReference type="InterPro" id="IPR041471">
    <property type="entry name" value="UvrB_inter"/>
</dbReference>
<evidence type="ECO:0000256" key="4">
    <source>
        <dbReference type="ARBA" id="ARBA00022763"/>
    </source>
</evidence>
<evidence type="ECO:0000256" key="13">
    <source>
        <dbReference type="HAMAP-Rule" id="MF_00969"/>
    </source>
</evidence>
<reference evidence="16 17" key="1">
    <citation type="submission" date="2020-08" db="EMBL/GenBank/DDBJ databases">
        <title>Winkia gen. nov., sp. nov., isolated from faeces of the Anser albifrons in China.</title>
        <authorList>
            <person name="Liu Q."/>
        </authorList>
    </citation>
    <scope>NUCLEOTIDE SEQUENCE [LARGE SCALE GENOMIC DNA]</scope>
    <source>
        <strain evidence="16 17">C62</strain>
    </source>
</reference>
<evidence type="ECO:0000256" key="2">
    <source>
        <dbReference type="ARBA" id="ARBA00022490"/>
    </source>
</evidence>
<dbReference type="CDD" id="cd17991">
    <property type="entry name" value="DEXHc_TRCF"/>
    <property type="match status" value="1"/>
</dbReference>
<dbReference type="SMART" id="SM00982">
    <property type="entry name" value="TRCF"/>
    <property type="match status" value="1"/>
</dbReference>
<dbReference type="SMART" id="SM00487">
    <property type="entry name" value="DEXDc"/>
    <property type="match status" value="1"/>
</dbReference>
<dbReference type="Pfam" id="PF03461">
    <property type="entry name" value="TRCF"/>
    <property type="match status" value="1"/>
</dbReference>
<feature type="domain" description="Helicase ATP-binding" evidence="14">
    <location>
        <begin position="652"/>
        <end position="813"/>
    </location>
</feature>
<gene>
    <name evidence="13 16" type="primary">mfd</name>
    <name evidence="16" type="ORF">H8R10_07055</name>
</gene>
<dbReference type="FunFam" id="3.40.50.300:FF:000546">
    <property type="entry name" value="Transcription-repair-coupling factor"/>
    <property type="match status" value="1"/>
</dbReference>
<dbReference type="InterPro" id="IPR004576">
    <property type="entry name" value="Mfd"/>
</dbReference>
<keyword evidence="3 13" id="KW-0547">Nucleotide-binding</keyword>
<keyword evidence="8 13" id="KW-0238">DNA-binding</keyword>
<comment type="similarity">
    <text evidence="10 13">In the N-terminal section; belongs to the UvrB family.</text>
</comment>
<dbReference type="Gene3D" id="3.30.2060.10">
    <property type="entry name" value="Penicillin-binding protein 1b domain"/>
    <property type="match status" value="1"/>
</dbReference>
<dbReference type="GO" id="GO:0005737">
    <property type="term" value="C:cytoplasm"/>
    <property type="evidence" value="ECO:0007669"/>
    <property type="project" value="UniProtKB-SubCell"/>
</dbReference>
<dbReference type="InterPro" id="IPR003711">
    <property type="entry name" value="CarD-like/TRCF_RID"/>
</dbReference>
<dbReference type="Gene3D" id="3.90.1150.50">
    <property type="entry name" value="Transcription-repair-coupling factor, D7 domain"/>
    <property type="match status" value="1"/>
</dbReference>
<dbReference type="Gene3D" id="3.40.50.11180">
    <property type="match status" value="1"/>
</dbReference>
<evidence type="ECO:0000256" key="11">
    <source>
        <dbReference type="ARBA" id="ARBA00061399"/>
    </source>
</evidence>